<dbReference type="SUPFAM" id="SSF144122">
    <property type="entry name" value="Tim10-like"/>
    <property type="match status" value="1"/>
</dbReference>
<proteinExistence type="inferred from homology"/>
<dbReference type="EMBL" id="JAPEVG010000030">
    <property type="protein sequence ID" value="KAJ8494901.1"/>
    <property type="molecule type" value="Genomic_DNA"/>
</dbReference>
<dbReference type="Proteomes" id="UP001215151">
    <property type="component" value="Unassembled WGS sequence"/>
</dbReference>
<evidence type="ECO:0000256" key="5">
    <source>
        <dbReference type="ARBA" id="ARBA00023010"/>
    </source>
</evidence>
<evidence type="ECO:0000256" key="6">
    <source>
        <dbReference type="SAM" id="MobiDB-lite"/>
    </source>
</evidence>
<dbReference type="AlphaFoldDB" id="A0AAD7U0X9"/>
<keyword evidence="3" id="KW-0496">Mitochondrion</keyword>
<organism evidence="8 9">
    <name type="scientific">Trametes cubensis</name>
    <dbReference type="NCBI Taxonomy" id="1111947"/>
    <lineage>
        <taxon>Eukaryota</taxon>
        <taxon>Fungi</taxon>
        <taxon>Dikarya</taxon>
        <taxon>Basidiomycota</taxon>
        <taxon>Agaricomycotina</taxon>
        <taxon>Agaricomycetes</taxon>
        <taxon>Polyporales</taxon>
        <taxon>Polyporaceae</taxon>
        <taxon>Trametes</taxon>
    </lineage>
</organism>
<accession>A0AAD7U0X9</accession>
<feature type="compositionally biased region" description="Basic and acidic residues" evidence="6">
    <location>
        <begin position="23"/>
        <end position="36"/>
    </location>
</feature>
<comment type="caution">
    <text evidence="8">The sequence shown here is derived from an EMBL/GenBank/DDBJ whole genome shotgun (WGS) entry which is preliminary data.</text>
</comment>
<evidence type="ECO:0000256" key="1">
    <source>
        <dbReference type="ARBA" id="ARBA00004637"/>
    </source>
</evidence>
<keyword evidence="3" id="KW-0999">Mitochondrion inner membrane</keyword>
<evidence type="ECO:0000313" key="9">
    <source>
        <dbReference type="Proteomes" id="UP001215151"/>
    </source>
</evidence>
<gene>
    <name evidence="8" type="ORF">ONZ51_g2025</name>
</gene>
<evidence type="ECO:0000313" key="8">
    <source>
        <dbReference type="EMBL" id="KAJ8494901.1"/>
    </source>
</evidence>
<keyword evidence="3" id="KW-0472">Membrane</keyword>
<evidence type="ECO:0000256" key="4">
    <source>
        <dbReference type="ARBA" id="ARBA00022927"/>
    </source>
</evidence>
<name>A0AAD7U0X9_9APHY</name>
<keyword evidence="5" id="KW-0811">Translocation</keyword>
<feature type="domain" description="Tim10-like" evidence="7">
    <location>
        <begin position="98"/>
        <end position="125"/>
    </location>
</feature>
<dbReference type="GO" id="GO:0005743">
    <property type="term" value="C:mitochondrial inner membrane"/>
    <property type="evidence" value="ECO:0007669"/>
    <property type="project" value="UniProtKB-SubCell"/>
</dbReference>
<dbReference type="Pfam" id="PF02953">
    <property type="entry name" value="zf-Tim10_DDP"/>
    <property type="match status" value="2"/>
</dbReference>
<keyword evidence="4" id="KW-0813">Transport</keyword>
<comment type="similarity">
    <text evidence="2">Belongs to the small Tim family.</text>
</comment>
<dbReference type="InterPro" id="IPR004217">
    <property type="entry name" value="Tim10-like"/>
</dbReference>
<evidence type="ECO:0000256" key="3">
    <source>
        <dbReference type="ARBA" id="ARBA00022792"/>
    </source>
</evidence>
<comment type="subcellular location">
    <subcellularLocation>
        <location evidence="1">Mitochondrion inner membrane</location>
        <topology evidence="1">Peripheral membrane protein</topology>
    </subcellularLocation>
</comment>
<dbReference type="GO" id="GO:0015031">
    <property type="term" value="P:protein transport"/>
    <property type="evidence" value="ECO:0007669"/>
    <property type="project" value="UniProtKB-KW"/>
</dbReference>
<dbReference type="Gene3D" id="1.10.287.810">
    <property type="entry name" value="Mitochondrial import inner membrane translocase subunit tim13 like domains"/>
    <property type="match status" value="2"/>
</dbReference>
<evidence type="ECO:0000259" key="7">
    <source>
        <dbReference type="Pfam" id="PF02953"/>
    </source>
</evidence>
<feature type="domain" description="Tim10-like" evidence="7">
    <location>
        <begin position="167"/>
        <end position="202"/>
    </location>
</feature>
<reference evidence="8" key="1">
    <citation type="submission" date="2022-11" db="EMBL/GenBank/DDBJ databases">
        <title>Genome Sequence of Cubamyces cubensis.</title>
        <authorList>
            <person name="Buettner E."/>
        </authorList>
    </citation>
    <scope>NUCLEOTIDE SEQUENCE</scope>
    <source>
        <strain evidence="8">MPL-01</strain>
    </source>
</reference>
<feature type="region of interest" description="Disordered" evidence="6">
    <location>
        <begin position="1"/>
        <end position="58"/>
    </location>
</feature>
<evidence type="ECO:0000256" key="2">
    <source>
        <dbReference type="ARBA" id="ARBA00006720"/>
    </source>
</evidence>
<sequence>MITEDSGTLTPKPRLPQGAHVGRVRDHTADQPREGPCRSPRTGHGVGQGANVRPRPSPSASAALLALLAVRVRILRSATMAEQPNFNLDPASRKELEQFIETQQAQSRVQTQVHMLTSMCWDKCVFSPLLLPRLVPHRVVRMSASPRLASRGPPSRSASVPISAPSRCVGSISSGFSGKEQSCLANCVDRFLDTSVFLVKKVEDQRAASMGH</sequence>
<keyword evidence="9" id="KW-1185">Reference proteome</keyword>
<dbReference type="InterPro" id="IPR035427">
    <property type="entry name" value="Tim10-like_dom_sf"/>
</dbReference>
<keyword evidence="4" id="KW-0653">Protein transport</keyword>
<protein>
    <recommendedName>
        <fullName evidence="7">Tim10-like domain-containing protein</fullName>
    </recommendedName>
</protein>